<gene>
    <name evidence="3" type="ORF">C3928_01950</name>
</gene>
<evidence type="ECO:0000313" key="3">
    <source>
        <dbReference type="EMBL" id="PPK33519.1"/>
    </source>
</evidence>
<accession>A0A2S6F7V4</accession>
<dbReference type="PANTHER" id="PTHR30203">
    <property type="entry name" value="OUTER MEMBRANE CATION EFFLUX PROTEIN"/>
    <property type="match status" value="1"/>
</dbReference>
<keyword evidence="2" id="KW-0812">Transmembrane</keyword>
<protein>
    <submittedName>
        <fullName evidence="3">Outer membrane channel protein</fullName>
    </submittedName>
</protein>
<comment type="caution">
    <text evidence="3">The sequence shown here is derived from an EMBL/GenBank/DDBJ whole genome shotgun (WGS) entry which is preliminary data.</text>
</comment>
<keyword evidence="2" id="KW-1134">Transmembrane beta strand</keyword>
<reference evidence="3 4" key="1">
    <citation type="submission" date="2018-02" db="EMBL/GenBank/DDBJ databases">
        <title>Draft genome sequences of four Legionella pneumophila clinical strains isolated in Ontario.</title>
        <authorList>
            <person name="Fortuna A."/>
            <person name="Ramnarine R."/>
            <person name="Li A."/>
            <person name="Frantz C."/>
            <person name="Mallo G."/>
        </authorList>
    </citation>
    <scope>NUCLEOTIDE SEQUENCE [LARGE SCALE GENOMIC DNA]</scope>
    <source>
        <strain evidence="3 4">LG61</strain>
    </source>
</reference>
<dbReference type="PANTHER" id="PTHR30203:SF32">
    <property type="entry name" value="CATION EFFLUX SYSTEM PROTEIN CUSC"/>
    <property type="match status" value="1"/>
</dbReference>
<keyword evidence="2" id="KW-0449">Lipoprotein</keyword>
<dbReference type="Proteomes" id="UP000239239">
    <property type="component" value="Unassembled WGS sequence"/>
</dbReference>
<sequence length="448" mass="50794">MFRKRWLILLCVLLNNGCFLLGPEYRKPPVNVPQKWPHNYSIQTKQTAYLPDLYWWEQFNSQELNAFIQKALQNNHQIHLAMANIESAQSQLQQIQLNWLPNLTALAGYSQFPVLGNPGTTVIAYPAYIINIFQQYKQQKSSQAMLEASIYAQYSARLVVIAQTSASFFTLVAQNEALHLYNKLLKDYRTYLKLTQSQYRSGLISLDNITQIKSHIQRIEAQIKVVQHNIVVSKNVLHFLFNENPGDVQIKALFENIDSNQLIPGNLPASVLSMRPDIHEAEALLKAAHADVGAITANLLPGINLGAFLGEGSNVDGAIKLGQAYLNGPIIDLPLFAQIDVSKARYKAIYIKYITTIREALRDVANDLSAYSAYSQQLNNNKLALSDEEQRCHLVEVRYRHGIDDYLHLIKCQILLDEFKLMINQNKLEKLLSMVTLYQDLGGGYHGH</sequence>
<evidence type="ECO:0000313" key="4">
    <source>
        <dbReference type="Proteomes" id="UP000239239"/>
    </source>
</evidence>
<comment type="similarity">
    <text evidence="1 2">Belongs to the outer membrane factor (OMF) (TC 1.B.17) family.</text>
</comment>
<dbReference type="OrthoDB" id="9770517at2"/>
<dbReference type="NCBIfam" id="TIGR01845">
    <property type="entry name" value="outer_NodT"/>
    <property type="match status" value="1"/>
</dbReference>
<dbReference type="SUPFAM" id="SSF56954">
    <property type="entry name" value="Outer membrane efflux proteins (OEP)"/>
    <property type="match status" value="1"/>
</dbReference>
<dbReference type="AlphaFoldDB" id="A0A2S6F7V4"/>
<dbReference type="Gene3D" id="2.20.200.10">
    <property type="entry name" value="Outer membrane efflux proteins (OEP)"/>
    <property type="match status" value="1"/>
</dbReference>
<dbReference type="InterPro" id="IPR003423">
    <property type="entry name" value="OMP_efflux"/>
</dbReference>
<keyword evidence="2" id="KW-0564">Palmitate</keyword>
<dbReference type="EMBL" id="PQWY01000002">
    <property type="protein sequence ID" value="PPK33519.1"/>
    <property type="molecule type" value="Genomic_DNA"/>
</dbReference>
<dbReference type="RefSeq" id="WP_027227911.1">
    <property type="nucleotide sequence ID" value="NZ_CP017601.1"/>
</dbReference>
<comment type="subcellular location">
    <subcellularLocation>
        <location evidence="2">Cell outer membrane</location>
        <topology evidence="2">Lipid-anchor</topology>
    </subcellularLocation>
</comment>
<keyword evidence="2" id="KW-0472">Membrane</keyword>
<proteinExistence type="inferred from homology"/>
<dbReference type="Gene3D" id="1.20.1600.10">
    <property type="entry name" value="Outer membrane efflux proteins (OEP)"/>
    <property type="match status" value="1"/>
</dbReference>
<dbReference type="InterPro" id="IPR010131">
    <property type="entry name" value="MdtP/NodT-like"/>
</dbReference>
<dbReference type="GO" id="GO:0015562">
    <property type="term" value="F:efflux transmembrane transporter activity"/>
    <property type="evidence" value="ECO:0007669"/>
    <property type="project" value="InterPro"/>
</dbReference>
<evidence type="ECO:0000256" key="2">
    <source>
        <dbReference type="RuleBase" id="RU362097"/>
    </source>
</evidence>
<dbReference type="Pfam" id="PF02321">
    <property type="entry name" value="OEP"/>
    <property type="match status" value="2"/>
</dbReference>
<name>A0A2S6F7V4_LEGPN</name>
<evidence type="ECO:0000256" key="1">
    <source>
        <dbReference type="ARBA" id="ARBA00007613"/>
    </source>
</evidence>
<organism evidence="3 4">
    <name type="scientific">Legionella pneumophila</name>
    <dbReference type="NCBI Taxonomy" id="446"/>
    <lineage>
        <taxon>Bacteria</taxon>
        <taxon>Pseudomonadati</taxon>
        <taxon>Pseudomonadota</taxon>
        <taxon>Gammaproteobacteria</taxon>
        <taxon>Legionellales</taxon>
        <taxon>Legionellaceae</taxon>
        <taxon>Legionella</taxon>
    </lineage>
</organism>
<dbReference type="GO" id="GO:0009279">
    <property type="term" value="C:cell outer membrane"/>
    <property type="evidence" value="ECO:0007669"/>
    <property type="project" value="UniProtKB-SubCell"/>
</dbReference>